<protein>
    <submittedName>
        <fullName evidence="1">5588_t:CDS:1</fullName>
    </submittedName>
</protein>
<name>A0ACA9QGX5_9GLOM</name>
<sequence>DFTKKRRGDEEDQSLIRWFTEHNTDDLSWELGRSIRDDLYPQAWIYFTFEDEEDDEGEFDVEDFQEDSDEEDDSAPPSKKRVK</sequence>
<feature type="non-terminal residue" evidence="1">
    <location>
        <position position="83"/>
    </location>
</feature>
<keyword evidence="2" id="KW-1185">Reference proteome</keyword>
<proteinExistence type="predicted"/>
<accession>A0ACA9QGX5</accession>
<evidence type="ECO:0000313" key="1">
    <source>
        <dbReference type="EMBL" id="CAG8751159.1"/>
    </source>
</evidence>
<dbReference type="EMBL" id="CAJVPW010042899">
    <property type="protein sequence ID" value="CAG8751159.1"/>
    <property type="molecule type" value="Genomic_DNA"/>
</dbReference>
<evidence type="ECO:0000313" key="2">
    <source>
        <dbReference type="Proteomes" id="UP000789366"/>
    </source>
</evidence>
<organism evidence="1 2">
    <name type="scientific">Cetraspora pellucida</name>
    <dbReference type="NCBI Taxonomy" id="1433469"/>
    <lineage>
        <taxon>Eukaryota</taxon>
        <taxon>Fungi</taxon>
        <taxon>Fungi incertae sedis</taxon>
        <taxon>Mucoromycota</taxon>
        <taxon>Glomeromycotina</taxon>
        <taxon>Glomeromycetes</taxon>
        <taxon>Diversisporales</taxon>
        <taxon>Gigasporaceae</taxon>
        <taxon>Cetraspora</taxon>
    </lineage>
</organism>
<dbReference type="Proteomes" id="UP000789366">
    <property type="component" value="Unassembled WGS sequence"/>
</dbReference>
<reference evidence="1" key="1">
    <citation type="submission" date="2021-06" db="EMBL/GenBank/DDBJ databases">
        <authorList>
            <person name="Kallberg Y."/>
            <person name="Tangrot J."/>
            <person name="Rosling A."/>
        </authorList>
    </citation>
    <scope>NUCLEOTIDE SEQUENCE</scope>
    <source>
        <strain evidence="1">28 12/20/2015</strain>
    </source>
</reference>
<gene>
    <name evidence="1" type="ORF">SPELUC_LOCUS14490</name>
</gene>
<comment type="caution">
    <text evidence="1">The sequence shown here is derived from an EMBL/GenBank/DDBJ whole genome shotgun (WGS) entry which is preliminary data.</text>
</comment>
<feature type="non-terminal residue" evidence="1">
    <location>
        <position position="1"/>
    </location>
</feature>